<dbReference type="Proteomes" id="UP000643810">
    <property type="component" value="Unassembled WGS sequence"/>
</dbReference>
<dbReference type="EMBL" id="JACOPG010000003">
    <property type="protein sequence ID" value="MBC5686612.1"/>
    <property type="molecule type" value="Genomic_DNA"/>
</dbReference>
<dbReference type="InterPro" id="IPR018392">
    <property type="entry name" value="LysM"/>
</dbReference>
<dbReference type="SUPFAM" id="SSF54106">
    <property type="entry name" value="LysM domain"/>
    <property type="match status" value="1"/>
</dbReference>
<accession>A0ABR7GGM9</accession>
<comment type="caution">
    <text evidence="2">The sequence shown here is derived from an EMBL/GenBank/DDBJ whole genome shotgun (WGS) entry which is preliminary data.</text>
</comment>
<proteinExistence type="predicted"/>
<protein>
    <submittedName>
        <fullName evidence="2">DUF3794 domain-containing protein</fullName>
    </submittedName>
</protein>
<dbReference type="InterPro" id="IPR024300">
    <property type="entry name" value="SipL_SPOCS_dom"/>
</dbReference>
<organism evidence="2 3">
    <name type="scientific">Roseburia lenta</name>
    <dbReference type="NCBI Taxonomy" id="2763061"/>
    <lineage>
        <taxon>Bacteria</taxon>
        <taxon>Bacillati</taxon>
        <taxon>Bacillota</taxon>
        <taxon>Clostridia</taxon>
        <taxon>Lachnospirales</taxon>
        <taxon>Lachnospiraceae</taxon>
        <taxon>Roseburia</taxon>
    </lineage>
</organism>
<dbReference type="RefSeq" id="WP_186854391.1">
    <property type="nucleotide sequence ID" value="NZ_JACOPG010000003.1"/>
</dbReference>
<dbReference type="PROSITE" id="PS51782">
    <property type="entry name" value="LYSM"/>
    <property type="match status" value="1"/>
</dbReference>
<dbReference type="SMART" id="SM00257">
    <property type="entry name" value="LysM"/>
    <property type="match status" value="1"/>
</dbReference>
<sequence>MELETKVIHKNKMPIEVMSQLIAEEDYNLPEYKPDIKYVIKSHGNIVVEEVVPEEEYISVKGKMQFAILYQGEGGESLVDQVNGSISFTERLHVEGAMRSENVTVRTQMEDLGVVVINSRKLSLRGLANVTVCICEGVELELPLYCECPAEYQVQKEERRILKYVEGRGDRLRFKQEVTLPKEKPDIHMLLWQDVRLEQMSIRQNNEGVEIAGMLYLFALYETGQEEKYAWYETSLPVSAQMECDIPLTDGFFLVKQVRTQTMLEPREDLDGELRNLAAECSMEVELFIWQEEEIALLQDAYCMARELHVHRHEEELWQVAMKNEALFTAEGRQTISAGKEVLYLCDTQSQVHLQEVHLQGGNIAIKGVCEVEVLYATAGETQPFANERMTIPFAGEIEAGNVREGDYIDAEARVYRTQSSMADAMALQCRVEIQVTIMAFERNRLQIPDDLVEEPLDLEKLQKEPGMIGYVVQEGDDLWSIAKHFHTTRQELMETNDLTQETLQKGQKLLVMKHIYLMS</sequence>
<dbReference type="Gene3D" id="3.10.350.10">
    <property type="entry name" value="LysM domain"/>
    <property type="match status" value="1"/>
</dbReference>
<evidence type="ECO:0000313" key="3">
    <source>
        <dbReference type="Proteomes" id="UP000643810"/>
    </source>
</evidence>
<evidence type="ECO:0000259" key="1">
    <source>
        <dbReference type="PROSITE" id="PS51782"/>
    </source>
</evidence>
<dbReference type="Pfam" id="PF01476">
    <property type="entry name" value="LysM"/>
    <property type="match status" value="1"/>
</dbReference>
<evidence type="ECO:0000313" key="2">
    <source>
        <dbReference type="EMBL" id="MBC5686612.1"/>
    </source>
</evidence>
<keyword evidence="3" id="KW-1185">Reference proteome</keyword>
<dbReference type="Pfam" id="PF12673">
    <property type="entry name" value="SipL"/>
    <property type="match status" value="2"/>
</dbReference>
<gene>
    <name evidence="2" type="ORF">H8R94_08390</name>
</gene>
<dbReference type="InterPro" id="IPR036779">
    <property type="entry name" value="LysM_dom_sf"/>
</dbReference>
<name>A0ABR7GGM9_9FIRM</name>
<feature type="domain" description="LysM" evidence="1">
    <location>
        <begin position="469"/>
        <end position="512"/>
    </location>
</feature>
<dbReference type="CDD" id="cd00118">
    <property type="entry name" value="LysM"/>
    <property type="match status" value="1"/>
</dbReference>
<reference evidence="2 3" key="1">
    <citation type="submission" date="2020-08" db="EMBL/GenBank/DDBJ databases">
        <title>Genome public.</title>
        <authorList>
            <person name="Liu C."/>
            <person name="Sun Q."/>
        </authorList>
    </citation>
    <scope>NUCLEOTIDE SEQUENCE [LARGE SCALE GENOMIC DNA]</scope>
    <source>
        <strain evidence="2 3">NSJ-9</strain>
    </source>
</reference>